<evidence type="ECO:0000259" key="1">
    <source>
        <dbReference type="PROSITE" id="PS51671"/>
    </source>
</evidence>
<keyword evidence="3" id="KW-1185">Reference proteome</keyword>
<dbReference type="InterPro" id="IPR002912">
    <property type="entry name" value="ACT_dom"/>
</dbReference>
<dbReference type="Proteomes" id="UP000523079">
    <property type="component" value="Unassembled WGS sequence"/>
</dbReference>
<dbReference type="SUPFAM" id="SSF55021">
    <property type="entry name" value="ACT-like"/>
    <property type="match status" value="1"/>
</dbReference>
<accession>A0A7W3P6M7</accession>
<comment type="caution">
    <text evidence="2">The sequence shown here is derived from an EMBL/GenBank/DDBJ whole genome shotgun (WGS) entry which is preliminary data.</text>
</comment>
<feature type="domain" description="ACT" evidence="1">
    <location>
        <begin position="3"/>
        <end position="76"/>
    </location>
</feature>
<name>A0A7W3P6M7_9ACTN</name>
<dbReference type="PROSITE" id="PS51671">
    <property type="entry name" value="ACT"/>
    <property type="match status" value="1"/>
</dbReference>
<dbReference type="AlphaFoldDB" id="A0A7W3P6M7"/>
<proteinExistence type="predicted"/>
<dbReference type="InterPro" id="IPR045865">
    <property type="entry name" value="ACT-like_dom_sf"/>
</dbReference>
<evidence type="ECO:0000313" key="2">
    <source>
        <dbReference type="EMBL" id="MBA8795211.1"/>
    </source>
</evidence>
<sequence>MFLVRVSLPDVPGSLGSVATAMGSVGADIVAVEIVQKLGGTVIDDFMLTLPTDKLPDALVSACQGLDGVNVEWISRYPEGGGLQSDLETLERMTADPEHAAETLVAAAPTVFRSHWSTLLQLPGHTGADGTGSEDDGQIHAVYSTDHAPRLDHAAASRLAPFDSTHRLVIEGDWLPGYDDSTVVVAPIDHNRVVVVGRIGGPAFLDSEIARLNHLAHLIPTA</sequence>
<organism evidence="2 3">
    <name type="scientific">Microlunatus kandeliicorticis</name>
    <dbReference type="NCBI Taxonomy" id="1759536"/>
    <lineage>
        <taxon>Bacteria</taxon>
        <taxon>Bacillati</taxon>
        <taxon>Actinomycetota</taxon>
        <taxon>Actinomycetes</taxon>
        <taxon>Propionibacteriales</taxon>
        <taxon>Propionibacteriaceae</taxon>
        <taxon>Microlunatus</taxon>
    </lineage>
</organism>
<dbReference type="EMBL" id="JACGWT010000004">
    <property type="protein sequence ID" value="MBA8795211.1"/>
    <property type="molecule type" value="Genomic_DNA"/>
</dbReference>
<reference evidence="2 3" key="1">
    <citation type="submission" date="2020-07" db="EMBL/GenBank/DDBJ databases">
        <title>Sequencing the genomes of 1000 actinobacteria strains.</title>
        <authorList>
            <person name="Klenk H.-P."/>
        </authorList>
    </citation>
    <scope>NUCLEOTIDE SEQUENCE [LARGE SCALE GENOMIC DNA]</scope>
    <source>
        <strain evidence="2 3">DSM 100723</strain>
    </source>
</reference>
<evidence type="ECO:0000313" key="3">
    <source>
        <dbReference type="Proteomes" id="UP000523079"/>
    </source>
</evidence>
<protein>
    <recommendedName>
        <fullName evidence="1">ACT domain-containing protein</fullName>
    </recommendedName>
</protein>
<gene>
    <name evidence="2" type="ORF">FHX74_002839</name>
</gene>